<sequence length="65" mass="7606">MGDIIYDSNRESILGLCLFKIVKDGQNLRRGSVFRAKAIASPYDNWLRYLIIKHLQNIKVKRLSR</sequence>
<dbReference type="AlphaFoldDB" id="A0A645AAP1"/>
<comment type="caution">
    <text evidence="1">The sequence shown here is derived from an EMBL/GenBank/DDBJ whole genome shotgun (WGS) entry which is preliminary data.</text>
</comment>
<dbReference type="EMBL" id="VSSQ01012891">
    <property type="protein sequence ID" value="MPM50270.1"/>
    <property type="molecule type" value="Genomic_DNA"/>
</dbReference>
<protein>
    <submittedName>
        <fullName evidence="1">Uncharacterized protein</fullName>
    </submittedName>
</protein>
<organism evidence="1">
    <name type="scientific">bioreactor metagenome</name>
    <dbReference type="NCBI Taxonomy" id="1076179"/>
    <lineage>
        <taxon>unclassified sequences</taxon>
        <taxon>metagenomes</taxon>
        <taxon>ecological metagenomes</taxon>
    </lineage>
</organism>
<gene>
    <name evidence="1" type="ORF">SDC9_97006</name>
</gene>
<accession>A0A645AAP1</accession>
<reference evidence="1" key="1">
    <citation type="submission" date="2019-08" db="EMBL/GenBank/DDBJ databases">
        <authorList>
            <person name="Kucharzyk K."/>
            <person name="Murdoch R.W."/>
            <person name="Higgins S."/>
            <person name="Loffler F."/>
        </authorList>
    </citation>
    <scope>NUCLEOTIDE SEQUENCE</scope>
</reference>
<evidence type="ECO:0000313" key="1">
    <source>
        <dbReference type="EMBL" id="MPM50270.1"/>
    </source>
</evidence>
<proteinExistence type="predicted"/>
<name>A0A645AAP1_9ZZZZ</name>